<comment type="pathway">
    <text evidence="2">Protein modification; protein ubiquitination.</text>
</comment>
<dbReference type="EMBL" id="CACVBM020001607">
    <property type="protein sequence ID" value="CAA7055651.1"/>
    <property type="molecule type" value="Genomic_DNA"/>
</dbReference>
<comment type="similarity">
    <text evidence="3">Belongs to the SINA (Seven in absentia) family.</text>
</comment>
<dbReference type="EC" id="2.3.2.27" evidence="4"/>
<dbReference type="PANTHER" id="PTHR46632:SF16">
    <property type="entry name" value="E3 UBIQUITIN-PROTEIN LIGASE SINA-LIKE 10"/>
    <property type="match status" value="1"/>
</dbReference>
<dbReference type="OrthoDB" id="4788989at2759"/>
<dbReference type="AlphaFoldDB" id="A0A6D2KMC5"/>
<evidence type="ECO:0000259" key="13">
    <source>
        <dbReference type="PROSITE" id="PS51081"/>
    </source>
</evidence>
<dbReference type="CDD" id="cd16571">
    <property type="entry name" value="RING-HC_SIAHs"/>
    <property type="match status" value="1"/>
</dbReference>
<dbReference type="GO" id="GO:0061630">
    <property type="term" value="F:ubiquitin protein ligase activity"/>
    <property type="evidence" value="ECO:0007669"/>
    <property type="project" value="UniProtKB-EC"/>
</dbReference>
<dbReference type="InterPro" id="IPR013083">
    <property type="entry name" value="Znf_RING/FYVE/PHD"/>
</dbReference>
<evidence type="ECO:0000256" key="8">
    <source>
        <dbReference type="ARBA" id="ARBA00022786"/>
    </source>
</evidence>
<keyword evidence="8" id="KW-0833">Ubl conjugation pathway</keyword>
<evidence type="ECO:0000256" key="10">
    <source>
        <dbReference type="ARBA" id="ARBA00024004"/>
    </source>
</evidence>
<evidence type="ECO:0000256" key="6">
    <source>
        <dbReference type="ARBA" id="ARBA00022723"/>
    </source>
</evidence>
<evidence type="ECO:0000256" key="3">
    <source>
        <dbReference type="ARBA" id="ARBA00009119"/>
    </source>
</evidence>
<keyword evidence="9" id="KW-0862">Zinc</keyword>
<evidence type="ECO:0000256" key="9">
    <source>
        <dbReference type="ARBA" id="ARBA00022833"/>
    </source>
</evidence>
<evidence type="ECO:0000256" key="11">
    <source>
        <dbReference type="PROSITE-ProRule" id="PRU00455"/>
    </source>
</evidence>
<feature type="domain" description="RING-type" evidence="12">
    <location>
        <begin position="64"/>
        <end position="100"/>
    </location>
</feature>
<keyword evidence="7 11" id="KW-0863">Zinc-finger</keyword>
<dbReference type="PANTHER" id="PTHR46632">
    <property type="entry name" value="E3 UBIQUITIN-PROTEIN LIGASE SINA-LIKE 4"/>
    <property type="match status" value="1"/>
</dbReference>
<dbReference type="SUPFAM" id="SSF57850">
    <property type="entry name" value="RING/U-box"/>
    <property type="match status" value="1"/>
</dbReference>
<evidence type="ECO:0000256" key="4">
    <source>
        <dbReference type="ARBA" id="ARBA00012483"/>
    </source>
</evidence>
<dbReference type="InterPro" id="IPR044286">
    <property type="entry name" value="SINL_plant"/>
</dbReference>
<reference evidence="14" key="1">
    <citation type="submission" date="2020-01" db="EMBL/GenBank/DDBJ databases">
        <authorList>
            <person name="Mishra B."/>
        </authorList>
    </citation>
    <scope>NUCLEOTIDE SEQUENCE [LARGE SCALE GENOMIC DNA]</scope>
</reference>
<dbReference type="Proteomes" id="UP000467841">
    <property type="component" value="Unassembled WGS sequence"/>
</dbReference>
<evidence type="ECO:0000256" key="7">
    <source>
        <dbReference type="ARBA" id="ARBA00022771"/>
    </source>
</evidence>
<gene>
    <name evidence="14" type="ORF">MERR_LOCUS42887</name>
</gene>
<dbReference type="SUPFAM" id="SSF49599">
    <property type="entry name" value="TRAF domain-like"/>
    <property type="match status" value="1"/>
</dbReference>
<evidence type="ECO:0000256" key="1">
    <source>
        <dbReference type="ARBA" id="ARBA00000900"/>
    </source>
</evidence>
<organism evidence="14 15">
    <name type="scientific">Microthlaspi erraticum</name>
    <dbReference type="NCBI Taxonomy" id="1685480"/>
    <lineage>
        <taxon>Eukaryota</taxon>
        <taxon>Viridiplantae</taxon>
        <taxon>Streptophyta</taxon>
        <taxon>Embryophyta</taxon>
        <taxon>Tracheophyta</taxon>
        <taxon>Spermatophyta</taxon>
        <taxon>Magnoliopsida</taxon>
        <taxon>eudicotyledons</taxon>
        <taxon>Gunneridae</taxon>
        <taxon>Pentapetalae</taxon>
        <taxon>rosids</taxon>
        <taxon>malvids</taxon>
        <taxon>Brassicales</taxon>
        <taxon>Brassicaceae</taxon>
        <taxon>Coluteocarpeae</taxon>
        <taxon>Microthlaspi</taxon>
    </lineage>
</organism>
<comment type="caution">
    <text evidence="14">The sequence shown here is derived from an EMBL/GenBank/DDBJ whole genome shotgun (WGS) entry which is preliminary data.</text>
</comment>
<name>A0A6D2KMC5_9BRAS</name>
<feature type="domain" description="SIAH-type" evidence="13">
    <location>
        <begin position="118"/>
        <end position="176"/>
    </location>
</feature>
<dbReference type="PROSITE" id="PS50089">
    <property type="entry name" value="ZF_RING_2"/>
    <property type="match status" value="1"/>
</dbReference>
<comment type="catalytic activity">
    <reaction evidence="1">
        <text>S-ubiquitinyl-[E2 ubiquitin-conjugating enzyme]-L-cysteine + [acceptor protein]-L-lysine = [E2 ubiquitin-conjugating enzyme]-L-cysteine + N(6)-ubiquitinyl-[acceptor protein]-L-lysine.</text>
        <dbReference type="EC" id="2.3.2.27"/>
    </reaction>
</comment>
<keyword evidence="15" id="KW-1185">Reference proteome</keyword>
<protein>
    <recommendedName>
        <fullName evidence="4">RING-type E3 ubiquitin transferase</fullName>
        <ecNumber evidence="4">2.3.2.27</ecNumber>
    </recommendedName>
</protein>
<accession>A0A6D2KMC5</accession>
<dbReference type="UniPathway" id="UPA00143"/>
<dbReference type="Gene3D" id="3.30.40.10">
    <property type="entry name" value="Zinc/RING finger domain, C3HC4 (zinc finger)"/>
    <property type="match status" value="1"/>
</dbReference>
<proteinExistence type="inferred from homology"/>
<dbReference type="GO" id="GO:0016567">
    <property type="term" value="P:protein ubiquitination"/>
    <property type="evidence" value="ECO:0007669"/>
    <property type="project" value="UniProtKB-UniPathway"/>
</dbReference>
<dbReference type="GO" id="GO:0008270">
    <property type="term" value="F:zinc ion binding"/>
    <property type="evidence" value="ECO:0007669"/>
    <property type="project" value="UniProtKB-KW"/>
</dbReference>
<dbReference type="Pfam" id="PF21362">
    <property type="entry name" value="Sina_RING"/>
    <property type="match status" value="1"/>
</dbReference>
<evidence type="ECO:0000259" key="12">
    <source>
        <dbReference type="PROSITE" id="PS50089"/>
    </source>
</evidence>
<keyword evidence="5" id="KW-0808">Transferase</keyword>
<dbReference type="InterPro" id="IPR013010">
    <property type="entry name" value="Znf_SIAH"/>
</dbReference>
<dbReference type="Pfam" id="PF21361">
    <property type="entry name" value="Sina_ZnF"/>
    <property type="match status" value="1"/>
</dbReference>
<evidence type="ECO:0000256" key="2">
    <source>
        <dbReference type="ARBA" id="ARBA00004906"/>
    </source>
</evidence>
<dbReference type="PROSITE" id="PS51081">
    <property type="entry name" value="ZF_SIAH"/>
    <property type="match status" value="1"/>
</dbReference>
<keyword evidence="6" id="KW-0479">Metal-binding</keyword>
<evidence type="ECO:0000256" key="5">
    <source>
        <dbReference type="ARBA" id="ARBA00022679"/>
    </source>
</evidence>
<evidence type="ECO:0000313" key="14">
    <source>
        <dbReference type="EMBL" id="CAA7055651.1"/>
    </source>
</evidence>
<evidence type="ECO:0000313" key="15">
    <source>
        <dbReference type="Proteomes" id="UP000467841"/>
    </source>
</evidence>
<comment type="function">
    <text evidence="10">E3 ubiquitin-protein ligase that mediates ubiquitination and subsequent proteasomal degradation of target proteins. E3 ubiquitin ligases accept ubiquitin from an E2 ubiquitin-conjugating enzyme in the form of a thioester and then directly transfers the ubiquitin to targeted substrates. It probably triggers the ubiquitin-mediated degradation of different substrates.</text>
</comment>
<dbReference type="InterPro" id="IPR049548">
    <property type="entry name" value="Sina-like_RING"/>
</dbReference>
<sequence>MMYIVGLIICLLVIFIAWVLNPWVTNRISARQQPPAQEEAITETDSTGDSHVSVTLLDQDVLECPICCEPLKIPIYQCTNGHVACSSCRVKVKNLCPSCQSPIGNDSRCRAMERVMEAIRVSCPNAKHGCEVLVSYGNPSIHEKKCVFAPCSCPVRECNYNGLHKDLKNHVNVEHKEGVSLFTWDTPLIIETRRNENIEKITILREEKDEELIVVRCLRGPDGMAVHVSYIAPLATEMGRLSCDIELRTSRRTLMQRLRLKAFHSELHPDDDVFVFSEENGFMRLKQKLIPSCMLRRRFILKICISRGLDHIARTT</sequence>
<dbReference type="InterPro" id="IPR001841">
    <property type="entry name" value="Znf_RING"/>
</dbReference>